<protein>
    <submittedName>
        <fullName evidence="1">Nuclear pore complex, Nup155 component (D Nup154, sc Nup157/Nup170)</fullName>
    </submittedName>
</protein>
<dbReference type="PANTHER" id="PTHR10350">
    <property type="entry name" value="NUCLEAR PORE COMPLEX PROTEIN NUP155"/>
    <property type="match status" value="1"/>
</dbReference>
<dbReference type="OMA" id="CNGERDY"/>
<sequence length="881" mass="102622">MIENTEMDLFVKAEEKFKTPSVSVRQILNSCSDYSTEKKLKKARELQIPYDLRNYIVENDKAYESGKTNGIRYGVLEEINTLYVIHDNTLYLYSFLSSYKNVLPFSENVLFVRCLKPKASIFQKKILTIILVVTQTKLFFFCVKEGEDGFFEVKIEHTFTEALKDIKVNDDSRIFAITKYDVMEVKYDMYGCTSHNPDVNFFEYFMPILFLRRKISPIVDFDVKNNFLVTLTRNEIVVYALSKFKKINVILTCRTYQKIGIVEEDGTNVVVNNKLMSTNVLICAVGCNGERDYYDSTRLLFSRECPLKTKDTDRFEVQGTNFVVHSSDKNVLVVLNDDQLYNFDKKRAAENYEITGNGRLFCGKRMFLVSDTVIVYEHLKGPEYLLSTKNTYRAARNYGQIVSLFYLLIKADNRDTNSFDCSFSQIDRNFVYLAVVHIIQHFYRLPIRKIYLIDLDVAIRKLRNINEYDAFVKKVIGCLNFVKIAVDYQCTYIMDMSVRDLLLNKYAEKRKKSLESINLLLLKNKCADFLSLNDLFYNSALNLIKRGSREALARAVDDLLNCDVEHSIFQRILDAKYYLGAVKLLKKMKLGYEERVQLLCKSLLCQNALLEALDDPREDFVYAVFDAFLRNKSRFNDCLCCDEKCDDMNIISLSSPFLESFLREKFYESDNKEEFDLYWKFLIYKKRQSEGVKCINTLIDIKQLTLEHKIEYLTVVSAFDQSNKTKLQIAKLQYEIANRMKTAMDTLLDAQTLFNEYAYPNGFYDIALKLLDLCDCEKEVIFDVMLKYLKGPASEIEGKLAKLHLKGSCHNISVILTIFLSKKLSDELNVCNMLNNLNYNKDKIVETIRKELKYNVSPDVKKYLAKCIRSTYGMSENEINY</sequence>
<dbReference type="HOGENOM" id="CLU_014149_0_0_1"/>
<dbReference type="Gene3D" id="1.25.40.440">
    <property type="entry name" value="Nucleoporin, helical domain, central subdomain"/>
    <property type="match status" value="1"/>
</dbReference>
<organism evidence="1 2">
    <name type="scientific">Trachipleistophora hominis</name>
    <name type="common">Microsporidian parasite</name>
    <dbReference type="NCBI Taxonomy" id="72359"/>
    <lineage>
        <taxon>Eukaryota</taxon>
        <taxon>Fungi</taxon>
        <taxon>Fungi incertae sedis</taxon>
        <taxon>Microsporidia</taxon>
        <taxon>Pleistophoridae</taxon>
        <taxon>Trachipleistophora</taxon>
    </lineage>
</organism>
<dbReference type="Proteomes" id="UP000011185">
    <property type="component" value="Unassembled WGS sequence"/>
</dbReference>
<dbReference type="GO" id="GO:0006405">
    <property type="term" value="P:RNA export from nucleus"/>
    <property type="evidence" value="ECO:0007669"/>
    <property type="project" value="TreeGrafter"/>
</dbReference>
<gene>
    <name evidence="1" type="ORF">THOM_2598</name>
</gene>
<dbReference type="InParanoid" id="L7JSP9"/>
<dbReference type="GO" id="GO:0017056">
    <property type="term" value="F:structural constituent of nuclear pore"/>
    <property type="evidence" value="ECO:0007669"/>
    <property type="project" value="InterPro"/>
</dbReference>
<dbReference type="GO" id="GO:0036228">
    <property type="term" value="P:protein localization to nuclear inner membrane"/>
    <property type="evidence" value="ECO:0007669"/>
    <property type="project" value="TreeGrafter"/>
</dbReference>
<dbReference type="VEuPathDB" id="MicrosporidiaDB:THOM_2598"/>
<dbReference type="InterPro" id="IPR004870">
    <property type="entry name" value="Nucleoporin_Nup155"/>
</dbReference>
<accession>L7JSP9</accession>
<dbReference type="AlphaFoldDB" id="L7JSP9"/>
<evidence type="ECO:0000313" key="2">
    <source>
        <dbReference type="Proteomes" id="UP000011185"/>
    </source>
</evidence>
<dbReference type="OrthoDB" id="338970at2759"/>
<dbReference type="GO" id="GO:0006606">
    <property type="term" value="P:protein import into nucleus"/>
    <property type="evidence" value="ECO:0007669"/>
    <property type="project" value="TreeGrafter"/>
</dbReference>
<dbReference type="GO" id="GO:0044611">
    <property type="term" value="C:nuclear pore inner ring"/>
    <property type="evidence" value="ECO:0007669"/>
    <property type="project" value="TreeGrafter"/>
</dbReference>
<dbReference type="InterPro" id="IPR042537">
    <property type="entry name" value="Nucleoporin_Nup155_C_2"/>
</dbReference>
<dbReference type="STRING" id="72359.L7JSP9"/>
<keyword evidence="2" id="KW-1185">Reference proteome</keyword>
<proteinExistence type="predicted"/>
<dbReference type="PANTHER" id="PTHR10350:SF6">
    <property type="entry name" value="NUCLEAR PORE COMPLEX PROTEIN NUP155"/>
    <property type="match status" value="1"/>
</dbReference>
<evidence type="ECO:0000313" key="1">
    <source>
        <dbReference type="EMBL" id="ELQ74503.1"/>
    </source>
</evidence>
<dbReference type="GO" id="GO:0000972">
    <property type="term" value="P:transcription-dependent tethering of RNA polymerase II gene DNA at nuclear periphery"/>
    <property type="evidence" value="ECO:0007669"/>
    <property type="project" value="TreeGrafter"/>
</dbReference>
<name>L7JSP9_TRAHO</name>
<dbReference type="EMBL" id="JH994038">
    <property type="protein sequence ID" value="ELQ74503.1"/>
    <property type="molecule type" value="Genomic_DNA"/>
</dbReference>
<reference evidence="1 2" key="1">
    <citation type="journal article" date="2012" name="PLoS Pathog.">
        <title>The genome of the obligate intracellular parasite Trachipleistophora hominis: new insights into microsporidian genome dynamics and reductive evolution.</title>
        <authorList>
            <person name="Heinz E."/>
            <person name="Williams T.A."/>
            <person name="Nakjang S."/>
            <person name="Noel C.J."/>
            <person name="Swan D.C."/>
            <person name="Goldberg A.V."/>
            <person name="Harris S.R."/>
            <person name="Weinmaier T."/>
            <person name="Markert S."/>
            <person name="Becher D."/>
            <person name="Bernhardt J."/>
            <person name="Dagan T."/>
            <person name="Hacker C."/>
            <person name="Lucocq J.M."/>
            <person name="Schweder T."/>
            <person name="Rattei T."/>
            <person name="Hall N."/>
            <person name="Hirt R.P."/>
            <person name="Embley T.M."/>
        </authorList>
    </citation>
    <scope>NUCLEOTIDE SEQUENCE [LARGE SCALE GENOMIC DNA]</scope>
</reference>